<dbReference type="STRING" id="428411.AOQ87_01150"/>
<feature type="domain" description="G" evidence="1">
    <location>
        <begin position="2"/>
        <end position="94"/>
    </location>
</feature>
<feature type="domain" description="G" evidence="1">
    <location>
        <begin position="181"/>
        <end position="302"/>
    </location>
</feature>
<dbReference type="InterPro" id="IPR005225">
    <property type="entry name" value="Small_GTP-bd"/>
</dbReference>
<dbReference type="GO" id="GO:0005525">
    <property type="term" value="F:GTP binding"/>
    <property type="evidence" value="ECO:0007669"/>
    <property type="project" value="InterPro"/>
</dbReference>
<dbReference type="InterPro" id="IPR006073">
    <property type="entry name" value="GTP-bd"/>
</dbReference>
<dbReference type="NCBIfam" id="TIGR00231">
    <property type="entry name" value="small_GTP"/>
    <property type="match status" value="1"/>
</dbReference>
<gene>
    <name evidence="2" type="ORF">AOQ87_01150</name>
</gene>
<dbReference type="AlphaFoldDB" id="A0A1V0HKD9"/>
<sequence>MVSKLPFFTRDRRCKVSNLFSNSFKVVDTGSILCSNQDDIHYQVKQQTISAVRSCDILFFMVDFRVGLLKEDLVLFNEFKKYKKNKKFIYLVVNFFDSSKTFKASKGNHILKDFFVLNVQRDMIYLISALHKIGIHRLMRNVTDLYHRTSCERGRKEVFLQNRLHTIHQKNIKKEKSNIIRITIIGRQNVGKSTLINRILGENRIVVSDTPGTTRESIDISISKIFKIGKDRCYLTDTAGITKNISEKMNEMNISVREIMKRIRCSEVVLLLIDPERLTRSENLLINLMIKMGSSFMIVFNKLDKIPHRDRDKFRKTIIDGLNFVKFFRIHFISALYQDDFKSLLRSIKITFQSKFTDIKKDHLREIVENIERNHLTTKKGLNPDAMRLKDIRISQGVNRTLKITIFSKSLDKIKRNYMKYVENKIYRYLSEDVKMIGRPVKIIFKRYKSSNK</sequence>
<dbReference type="Gene3D" id="3.40.50.300">
    <property type="entry name" value="P-loop containing nucleotide triphosphate hydrolases"/>
    <property type="match status" value="2"/>
</dbReference>
<dbReference type="Pfam" id="PF01926">
    <property type="entry name" value="MMR_HSR1"/>
    <property type="match status" value="2"/>
</dbReference>
<protein>
    <recommendedName>
        <fullName evidence="1">G domain-containing protein</fullName>
    </recommendedName>
</protein>
<evidence type="ECO:0000313" key="2">
    <source>
        <dbReference type="EMBL" id="ARC53286.1"/>
    </source>
</evidence>
<dbReference type="KEGG" id="rped:AOQ87_01150"/>
<reference evidence="2 3" key="1">
    <citation type="submission" date="2015-10" db="EMBL/GenBank/DDBJ databases">
        <title>Survey of human and primate louse endosymbionts.</title>
        <authorList>
            <person name="Boyd B.M."/>
        </authorList>
    </citation>
    <scope>NUCLEOTIDE SEQUENCE [LARGE SCALE GENOMIC DNA]</scope>
    <source>
        <strain evidence="2 3">PTSK</strain>
    </source>
</reference>
<dbReference type="PANTHER" id="PTHR43834:SF6">
    <property type="entry name" value="GTPASE DER"/>
    <property type="match status" value="1"/>
</dbReference>
<organism evidence="2 3">
    <name type="scientific">Candidatus Riesia pediculischaeffi</name>
    <dbReference type="NCBI Taxonomy" id="428411"/>
    <lineage>
        <taxon>Bacteria</taxon>
        <taxon>Pseudomonadati</taxon>
        <taxon>Pseudomonadota</taxon>
        <taxon>Gammaproteobacteria</taxon>
        <taxon>Enterobacterales</taxon>
        <taxon>Enterobacteriaceae</taxon>
        <taxon>Candidatus Riesia</taxon>
    </lineage>
</organism>
<name>A0A1V0HKD9_9ENTR</name>
<dbReference type="EMBL" id="CP012839">
    <property type="protein sequence ID" value="ARC53286.1"/>
    <property type="molecule type" value="Genomic_DNA"/>
</dbReference>
<proteinExistence type="predicted"/>
<dbReference type="InterPro" id="IPR027417">
    <property type="entry name" value="P-loop_NTPase"/>
</dbReference>
<evidence type="ECO:0000259" key="1">
    <source>
        <dbReference type="Pfam" id="PF01926"/>
    </source>
</evidence>
<dbReference type="PANTHER" id="PTHR43834">
    <property type="entry name" value="GTPASE DER"/>
    <property type="match status" value="1"/>
</dbReference>
<dbReference type="Proteomes" id="UP000242793">
    <property type="component" value="Chromosome"/>
</dbReference>
<dbReference type="SUPFAM" id="SSF52540">
    <property type="entry name" value="P-loop containing nucleoside triphosphate hydrolases"/>
    <property type="match status" value="2"/>
</dbReference>
<evidence type="ECO:0000313" key="3">
    <source>
        <dbReference type="Proteomes" id="UP000242793"/>
    </source>
</evidence>
<accession>A0A1V0HKD9</accession>
<keyword evidence="3" id="KW-1185">Reference proteome</keyword>